<dbReference type="EMBL" id="FOLY01000001">
    <property type="protein sequence ID" value="SFC10227.1"/>
    <property type="molecule type" value="Genomic_DNA"/>
</dbReference>
<dbReference type="AlphaFoldDB" id="A0A1I1GEK9"/>
<dbReference type="RefSeq" id="WP_090130531.1">
    <property type="nucleotide sequence ID" value="NZ_FOLY01000001.1"/>
</dbReference>
<dbReference type="STRING" id="402385.SAMN05421848_0550"/>
<dbReference type="CDD" id="cd24082">
    <property type="entry name" value="ASKHA_NBD_GspK-like"/>
    <property type="match status" value="1"/>
</dbReference>
<sequence>MTAENILLVGVDGGGSGTRMRAQWCGRCVDVTGGPSGLGLGITRAWRTIIELLEQAQQALGTHLPIRQCRLALGLAGANQWAWREAFLQNAPPLAGLRLESDAFTTLVGAHRGRPGAIVALGTGSVAEALHEDGRRVSVGGYGFPSGDEASGAWLGLRASRHAQHALDGRAAPDDFSRALCEAMSSQVTAPVTCIATLTYWLSSADQTRFAALAPVILQHADHPVAQALLQQAGEDIALMYQALDPCRTLPLALCGGLARELETRVPRWLDAHLVPAQGSSVEGALWLAGEPDTSADQYRTLQ</sequence>
<feature type="domain" description="ATPase BadF/BadG/BcrA/BcrD type" evidence="1">
    <location>
        <begin position="9"/>
        <end position="244"/>
    </location>
</feature>
<accession>A0A1I1GEK9</accession>
<dbReference type="InterPro" id="IPR043129">
    <property type="entry name" value="ATPase_NBD"/>
</dbReference>
<dbReference type="OrthoDB" id="9816014at2"/>
<dbReference type="PANTHER" id="PTHR43190">
    <property type="entry name" value="N-ACETYL-D-GLUCOSAMINE KINASE"/>
    <property type="match status" value="1"/>
</dbReference>
<dbReference type="Pfam" id="PF01869">
    <property type="entry name" value="BcrAD_BadFG"/>
    <property type="match status" value="1"/>
</dbReference>
<keyword evidence="2" id="KW-0808">Transferase</keyword>
<keyword evidence="2" id="KW-0418">Kinase</keyword>
<dbReference type="InterPro" id="IPR052519">
    <property type="entry name" value="Euk-type_GlcNAc_Kinase"/>
</dbReference>
<protein>
    <submittedName>
        <fullName evidence="2">Glucosamine kinase</fullName>
    </submittedName>
</protein>
<evidence type="ECO:0000313" key="3">
    <source>
        <dbReference type="Proteomes" id="UP000199046"/>
    </source>
</evidence>
<dbReference type="PANTHER" id="PTHR43190:SF3">
    <property type="entry name" value="N-ACETYL-D-GLUCOSAMINE KINASE"/>
    <property type="match status" value="1"/>
</dbReference>
<organism evidence="2 3">
    <name type="scientific">Kushneria avicenniae</name>
    <dbReference type="NCBI Taxonomy" id="402385"/>
    <lineage>
        <taxon>Bacteria</taxon>
        <taxon>Pseudomonadati</taxon>
        <taxon>Pseudomonadota</taxon>
        <taxon>Gammaproteobacteria</taxon>
        <taxon>Oceanospirillales</taxon>
        <taxon>Halomonadaceae</taxon>
        <taxon>Kushneria</taxon>
    </lineage>
</organism>
<evidence type="ECO:0000259" key="1">
    <source>
        <dbReference type="Pfam" id="PF01869"/>
    </source>
</evidence>
<reference evidence="3" key="1">
    <citation type="submission" date="2016-10" db="EMBL/GenBank/DDBJ databases">
        <authorList>
            <person name="Varghese N."/>
            <person name="Submissions S."/>
        </authorList>
    </citation>
    <scope>NUCLEOTIDE SEQUENCE [LARGE SCALE GENOMIC DNA]</scope>
    <source>
        <strain evidence="3">DSM 23439</strain>
    </source>
</reference>
<dbReference type="Gene3D" id="3.30.420.40">
    <property type="match status" value="2"/>
</dbReference>
<proteinExistence type="predicted"/>
<name>A0A1I1GEK9_9GAMM</name>
<evidence type="ECO:0000313" key="2">
    <source>
        <dbReference type="EMBL" id="SFC10227.1"/>
    </source>
</evidence>
<dbReference type="SUPFAM" id="SSF53067">
    <property type="entry name" value="Actin-like ATPase domain"/>
    <property type="match status" value="2"/>
</dbReference>
<keyword evidence="3" id="KW-1185">Reference proteome</keyword>
<dbReference type="GO" id="GO:0016301">
    <property type="term" value="F:kinase activity"/>
    <property type="evidence" value="ECO:0007669"/>
    <property type="project" value="UniProtKB-KW"/>
</dbReference>
<dbReference type="InterPro" id="IPR002731">
    <property type="entry name" value="ATPase_BadF"/>
</dbReference>
<dbReference type="Proteomes" id="UP000199046">
    <property type="component" value="Unassembled WGS sequence"/>
</dbReference>
<gene>
    <name evidence="2" type="ORF">SAMN05421848_0550</name>
</gene>